<dbReference type="PANTHER" id="PTHR45663:SF11">
    <property type="entry name" value="GEO12009P1"/>
    <property type="match status" value="1"/>
</dbReference>
<dbReference type="SUPFAM" id="SSF52833">
    <property type="entry name" value="Thioredoxin-like"/>
    <property type="match status" value="1"/>
</dbReference>
<keyword evidence="5" id="KW-0676">Redox-active center</keyword>
<organism evidence="9 10">
    <name type="scientific">Streptomyces albiaxialis</name>
    <dbReference type="NCBI Taxonomy" id="329523"/>
    <lineage>
        <taxon>Bacteria</taxon>
        <taxon>Bacillati</taxon>
        <taxon>Actinomycetota</taxon>
        <taxon>Actinomycetes</taxon>
        <taxon>Kitasatosporales</taxon>
        <taxon>Streptomycetaceae</taxon>
        <taxon>Streptomyces</taxon>
    </lineage>
</organism>
<evidence type="ECO:0000313" key="9">
    <source>
        <dbReference type="EMBL" id="GAA2088401.1"/>
    </source>
</evidence>
<evidence type="ECO:0000256" key="2">
    <source>
        <dbReference type="ARBA" id="ARBA00022448"/>
    </source>
</evidence>
<dbReference type="PANTHER" id="PTHR45663">
    <property type="entry name" value="GEO12009P1"/>
    <property type="match status" value="1"/>
</dbReference>
<keyword evidence="3" id="KW-0249">Electron transport</keyword>
<keyword evidence="2" id="KW-0813">Transport</keyword>
<dbReference type="Proteomes" id="UP001500016">
    <property type="component" value="Unassembled WGS sequence"/>
</dbReference>
<name>A0ABN2WC63_9ACTN</name>
<dbReference type="Gene3D" id="3.40.30.10">
    <property type="entry name" value="Glutaredoxin"/>
    <property type="match status" value="1"/>
</dbReference>
<sequence>MTQTAMLTEVTDETFDEEVLRSDVPVLVDFTASWCPPCKMVAPVLADIAAEREGTLKVVSLDVDSNPRTQAAYGVMSMPTLMVFRDGEPVRSVVGARPKARLLKDFEDVL</sequence>
<dbReference type="PIRSF" id="PIRSF000077">
    <property type="entry name" value="Thioredoxin"/>
    <property type="match status" value="1"/>
</dbReference>
<evidence type="ECO:0000256" key="3">
    <source>
        <dbReference type="ARBA" id="ARBA00022982"/>
    </source>
</evidence>
<dbReference type="InterPro" id="IPR036249">
    <property type="entry name" value="Thioredoxin-like_sf"/>
</dbReference>
<accession>A0ABN2WC63</accession>
<evidence type="ECO:0000256" key="1">
    <source>
        <dbReference type="ARBA" id="ARBA00008987"/>
    </source>
</evidence>
<evidence type="ECO:0000259" key="8">
    <source>
        <dbReference type="PROSITE" id="PS51352"/>
    </source>
</evidence>
<dbReference type="RefSeq" id="WP_344531709.1">
    <property type="nucleotide sequence ID" value="NZ_BAAAPE010000013.1"/>
</dbReference>
<keyword evidence="4" id="KW-1015">Disulfide bond</keyword>
<evidence type="ECO:0000256" key="5">
    <source>
        <dbReference type="ARBA" id="ARBA00023284"/>
    </source>
</evidence>
<protein>
    <recommendedName>
        <fullName evidence="6 7">Thioredoxin</fullName>
    </recommendedName>
</protein>
<dbReference type="PRINTS" id="PR00421">
    <property type="entry name" value="THIOREDOXIN"/>
</dbReference>
<dbReference type="InterPro" id="IPR013766">
    <property type="entry name" value="Thioredoxin_domain"/>
</dbReference>
<dbReference type="PROSITE" id="PS00194">
    <property type="entry name" value="THIOREDOXIN_1"/>
    <property type="match status" value="1"/>
</dbReference>
<keyword evidence="10" id="KW-1185">Reference proteome</keyword>
<dbReference type="EMBL" id="BAAAPE010000013">
    <property type="protein sequence ID" value="GAA2088401.1"/>
    <property type="molecule type" value="Genomic_DNA"/>
</dbReference>
<evidence type="ECO:0000256" key="7">
    <source>
        <dbReference type="PIRNR" id="PIRNR000077"/>
    </source>
</evidence>
<dbReference type="PROSITE" id="PS51352">
    <property type="entry name" value="THIOREDOXIN_2"/>
    <property type="match status" value="1"/>
</dbReference>
<comment type="similarity">
    <text evidence="1 7">Belongs to the thioredoxin family.</text>
</comment>
<evidence type="ECO:0000313" key="10">
    <source>
        <dbReference type="Proteomes" id="UP001500016"/>
    </source>
</evidence>
<dbReference type="Pfam" id="PF00085">
    <property type="entry name" value="Thioredoxin"/>
    <property type="match status" value="1"/>
</dbReference>
<reference evidence="9 10" key="1">
    <citation type="journal article" date="2019" name="Int. J. Syst. Evol. Microbiol.">
        <title>The Global Catalogue of Microorganisms (GCM) 10K type strain sequencing project: providing services to taxonomists for standard genome sequencing and annotation.</title>
        <authorList>
            <consortium name="The Broad Institute Genomics Platform"/>
            <consortium name="The Broad Institute Genome Sequencing Center for Infectious Disease"/>
            <person name="Wu L."/>
            <person name="Ma J."/>
        </authorList>
    </citation>
    <scope>NUCLEOTIDE SEQUENCE [LARGE SCALE GENOMIC DNA]</scope>
    <source>
        <strain evidence="9 10">JCM 15478</strain>
    </source>
</reference>
<feature type="domain" description="Thioredoxin" evidence="8">
    <location>
        <begin position="1"/>
        <end position="110"/>
    </location>
</feature>
<gene>
    <name evidence="9" type="primary">trxA_2</name>
    <name evidence="9" type="ORF">GCM10009801_52040</name>
</gene>
<dbReference type="InterPro" id="IPR017937">
    <property type="entry name" value="Thioredoxin_CS"/>
</dbReference>
<comment type="caution">
    <text evidence="9">The sequence shown here is derived from an EMBL/GenBank/DDBJ whole genome shotgun (WGS) entry which is preliminary data.</text>
</comment>
<evidence type="ECO:0000256" key="4">
    <source>
        <dbReference type="ARBA" id="ARBA00023157"/>
    </source>
</evidence>
<proteinExistence type="inferred from homology"/>
<dbReference type="NCBIfam" id="TIGR01068">
    <property type="entry name" value="thioredoxin"/>
    <property type="match status" value="1"/>
</dbReference>
<dbReference type="CDD" id="cd02947">
    <property type="entry name" value="TRX_family"/>
    <property type="match status" value="1"/>
</dbReference>
<evidence type="ECO:0000256" key="6">
    <source>
        <dbReference type="NCBIfam" id="TIGR01068"/>
    </source>
</evidence>
<dbReference type="InterPro" id="IPR005746">
    <property type="entry name" value="Thioredoxin"/>
</dbReference>